<reference evidence="1 2" key="1">
    <citation type="submission" date="2018-02" db="EMBL/GenBank/DDBJ databases">
        <title>Complete genome sequence of Streptomyces dengpaensis, the producer of angucyclines.</title>
        <authorList>
            <person name="Yumei L."/>
        </authorList>
    </citation>
    <scope>NUCLEOTIDE SEQUENCE [LARGE SCALE GENOMIC DNA]</scope>
    <source>
        <strain evidence="1 2">XZHG99</strain>
    </source>
</reference>
<gene>
    <name evidence="1" type="ORF">C4B68_33880</name>
</gene>
<proteinExistence type="predicted"/>
<dbReference type="EMBL" id="CP026652">
    <property type="protein sequence ID" value="AVH59943.1"/>
    <property type="molecule type" value="Genomic_DNA"/>
</dbReference>
<sequence length="235" mass="26498">MTACPNPTKSRYATREAAETAARRVALRIEAPLRPYECACTWWHLTKNLPERPVDVSAATRHDIEFLNVLPDIDFREVVVRDADGQGDPGQRAALRHHRNQVRWKKQLGQLIADVEEQLKDRRGDKSLASHDWAKRATGYRDSLIVRLNECKRLRAADHAQAIVNQEHRRRDAEIAAAAGATVKELRAAAGEIAVQRLIAAHGPEFDDYLAEEYAVLGISLPARVERHRRERGAA</sequence>
<evidence type="ECO:0000313" key="2">
    <source>
        <dbReference type="Proteomes" id="UP000238413"/>
    </source>
</evidence>
<evidence type="ECO:0000313" key="1">
    <source>
        <dbReference type="EMBL" id="AVH59943.1"/>
    </source>
</evidence>
<keyword evidence="2" id="KW-1185">Reference proteome</keyword>
<protein>
    <submittedName>
        <fullName evidence="1">Uncharacterized protein</fullName>
    </submittedName>
</protein>
<accession>A0ABM6SYS5</accession>
<name>A0ABM6SYS5_9ACTN</name>
<dbReference type="Proteomes" id="UP000238413">
    <property type="component" value="Chromosome"/>
</dbReference>
<organism evidence="1 2">
    <name type="scientific">Streptomyces dengpaensis</name>
    <dbReference type="NCBI Taxonomy" id="2049881"/>
    <lineage>
        <taxon>Bacteria</taxon>
        <taxon>Bacillati</taxon>
        <taxon>Actinomycetota</taxon>
        <taxon>Actinomycetes</taxon>
        <taxon>Kitasatosporales</taxon>
        <taxon>Streptomycetaceae</taxon>
        <taxon>Streptomyces</taxon>
    </lineage>
</organism>
<dbReference type="RefSeq" id="WP_099500323.1">
    <property type="nucleotide sequence ID" value="NZ_CP026652.1"/>
</dbReference>